<dbReference type="AlphaFoldDB" id="A0A9X8MH39"/>
<proteinExistence type="predicted"/>
<dbReference type="EMBL" id="FOEV01000018">
    <property type="protein sequence ID" value="SER36714.1"/>
    <property type="molecule type" value="Genomic_DNA"/>
</dbReference>
<accession>A0A9X8MH39</accession>
<evidence type="ECO:0000313" key="1">
    <source>
        <dbReference type="EMBL" id="SER36714.1"/>
    </source>
</evidence>
<evidence type="ECO:0000313" key="2">
    <source>
        <dbReference type="Proteomes" id="UP000183210"/>
    </source>
</evidence>
<dbReference type="Proteomes" id="UP000183210">
    <property type="component" value="Unassembled WGS sequence"/>
</dbReference>
<protein>
    <submittedName>
        <fullName evidence="1">Uncharacterized protein</fullName>
    </submittedName>
</protein>
<sequence>MKHRPKGSMCVTCAHALRNCSHLPFEAMPVIARDRDGVSVVRCGDFMRAGNDRDSTRLLSNLAGAYPNNTLVQAAYRAYLAQSLTSNEALAEVFEALIEFQQARIAEDLHKAMMAPLSPMLGKFNTTV</sequence>
<dbReference type="GeneID" id="300268738"/>
<comment type="caution">
    <text evidence="1">The sequence shown here is derived from an EMBL/GenBank/DDBJ whole genome shotgun (WGS) entry which is preliminary data.</text>
</comment>
<name>A0A9X8MH39_9PSED</name>
<dbReference type="RefSeq" id="WP_074829663.1">
    <property type="nucleotide sequence ID" value="NZ_FOEV01000018.1"/>
</dbReference>
<organism evidence="1 2">
    <name type="scientific">Pseudomonas lutea</name>
    <dbReference type="NCBI Taxonomy" id="243924"/>
    <lineage>
        <taxon>Bacteria</taxon>
        <taxon>Pseudomonadati</taxon>
        <taxon>Pseudomonadota</taxon>
        <taxon>Gammaproteobacteria</taxon>
        <taxon>Pseudomonadales</taxon>
        <taxon>Pseudomonadaceae</taxon>
        <taxon>Pseudomonas</taxon>
    </lineage>
</organism>
<reference evidence="1 2" key="1">
    <citation type="submission" date="2016-10" db="EMBL/GenBank/DDBJ databases">
        <authorList>
            <person name="Varghese N."/>
            <person name="Submissions S."/>
        </authorList>
    </citation>
    <scope>NUCLEOTIDE SEQUENCE [LARGE SCALE GENOMIC DNA]</scope>
    <source>
        <strain evidence="1 2">LMG 21974</strain>
    </source>
</reference>
<gene>
    <name evidence="1" type="ORF">SAMN05216409_11864</name>
</gene>